<name>A0A212J587_9BACT</name>
<organism evidence="2">
    <name type="scientific">uncultured Dysgonomonas sp</name>
    <dbReference type="NCBI Taxonomy" id="206096"/>
    <lineage>
        <taxon>Bacteria</taxon>
        <taxon>Pseudomonadati</taxon>
        <taxon>Bacteroidota</taxon>
        <taxon>Bacteroidia</taxon>
        <taxon>Bacteroidales</taxon>
        <taxon>Dysgonomonadaceae</taxon>
        <taxon>Dysgonomonas</taxon>
        <taxon>environmental samples</taxon>
    </lineage>
</organism>
<feature type="transmembrane region" description="Helical" evidence="1">
    <location>
        <begin position="7"/>
        <end position="25"/>
    </location>
</feature>
<feature type="transmembrane region" description="Helical" evidence="1">
    <location>
        <begin position="116"/>
        <end position="134"/>
    </location>
</feature>
<keyword evidence="1" id="KW-1133">Transmembrane helix</keyword>
<proteinExistence type="predicted"/>
<dbReference type="EMBL" id="FLUM01000001">
    <property type="protein sequence ID" value="SBV94577.1"/>
    <property type="molecule type" value="Genomic_DNA"/>
</dbReference>
<feature type="transmembrane region" description="Helical" evidence="1">
    <location>
        <begin position="330"/>
        <end position="351"/>
    </location>
</feature>
<feature type="transmembrane region" description="Helical" evidence="1">
    <location>
        <begin position="223"/>
        <end position="239"/>
    </location>
</feature>
<feature type="transmembrane region" description="Helical" evidence="1">
    <location>
        <begin position="166"/>
        <end position="191"/>
    </location>
</feature>
<protein>
    <recommendedName>
        <fullName evidence="3">O-antigen polymerase</fullName>
    </recommendedName>
</protein>
<dbReference type="AlphaFoldDB" id="A0A212J587"/>
<evidence type="ECO:0000256" key="1">
    <source>
        <dbReference type="SAM" id="Phobius"/>
    </source>
</evidence>
<feature type="transmembrane region" description="Helical" evidence="1">
    <location>
        <begin position="251"/>
        <end position="270"/>
    </location>
</feature>
<feature type="transmembrane region" description="Helical" evidence="1">
    <location>
        <begin position="382"/>
        <end position="400"/>
    </location>
</feature>
<sequence length="429" mass="49226">MSKLKQIIPMFLPLILTFYFIYPQALDVRGSSFILLSGVLGLGLYAYHNFPFREVVYVIAGLLVMLFIFYTSGWLNNMSDPYTFGYIRSQIAWFFSAYLVIFSIYKIHKKPSFNTVLLYIAAAIGLQALITFGMNQSDAIHDFFFSIQMQAEYTEDVMEEGGSQRLMGYGIAFFGAGVISGIGLIVISYLLMRLKLNNKGFIALALLYVFTFYIGLFMARTTVIGAAVGLAVIGILYLWDNKSERKQAKIFLISSIFMMAGGYIFAMFYFPHFSDWAFELFTNFIRTGKLETRSSNGLEEMFQIPKDLDTLIFGSGRMSFFGTDVGYSRMLFWVGVPGTIYFYCFAMLVARIYMTKDWAVNLMSAAIIVYSLGLNVKGWVDLNLIIYLFFFYFMFYKYYIYIPSRNIGTRTLASFRNEKKRRGRGTDML</sequence>
<feature type="transmembrane region" description="Helical" evidence="1">
    <location>
        <begin position="358"/>
        <end position="376"/>
    </location>
</feature>
<keyword evidence="1" id="KW-0472">Membrane</keyword>
<evidence type="ECO:0000313" key="2">
    <source>
        <dbReference type="EMBL" id="SBV94577.1"/>
    </source>
</evidence>
<evidence type="ECO:0008006" key="3">
    <source>
        <dbReference type="Google" id="ProtNLM"/>
    </source>
</evidence>
<dbReference type="RefSeq" id="WP_296939022.1">
    <property type="nucleotide sequence ID" value="NZ_LT599032.1"/>
</dbReference>
<feature type="transmembrane region" description="Helical" evidence="1">
    <location>
        <begin position="31"/>
        <end position="48"/>
    </location>
</feature>
<feature type="transmembrane region" description="Helical" evidence="1">
    <location>
        <begin position="87"/>
        <end position="104"/>
    </location>
</feature>
<accession>A0A212J587</accession>
<reference evidence="2" key="1">
    <citation type="submission" date="2016-04" db="EMBL/GenBank/DDBJ databases">
        <authorList>
            <person name="Evans L.H."/>
            <person name="Alamgir A."/>
            <person name="Owens N."/>
            <person name="Weber N.D."/>
            <person name="Virtaneva K."/>
            <person name="Barbian K."/>
            <person name="Babar A."/>
            <person name="Rosenke K."/>
        </authorList>
    </citation>
    <scope>NUCLEOTIDE SEQUENCE</scope>
    <source>
        <strain evidence="2">86-1</strain>
    </source>
</reference>
<gene>
    <name evidence="2" type="ORF">KL86DYS1_11170</name>
</gene>
<feature type="transmembrane region" description="Helical" evidence="1">
    <location>
        <begin position="55"/>
        <end position="75"/>
    </location>
</feature>
<feature type="transmembrane region" description="Helical" evidence="1">
    <location>
        <begin position="200"/>
        <end position="217"/>
    </location>
</feature>
<keyword evidence="1" id="KW-0812">Transmembrane</keyword>